<organism evidence="1 2">
    <name type="scientific">Candidatus Roizmanbacteria bacterium CG03_land_8_20_14_0_80_39_12</name>
    <dbReference type="NCBI Taxonomy" id="1974847"/>
    <lineage>
        <taxon>Bacteria</taxon>
        <taxon>Candidatus Roizmaniibacteriota</taxon>
    </lineage>
</organism>
<dbReference type="AlphaFoldDB" id="A0A2M7BTF7"/>
<protein>
    <recommendedName>
        <fullName evidence="3">Transcriptional regulator, AbiEi antitoxin, Type IV TA system</fullName>
    </recommendedName>
</protein>
<proteinExistence type="predicted"/>
<comment type="caution">
    <text evidence="1">The sequence shown here is derived from an EMBL/GenBank/DDBJ whole genome shotgun (WGS) entry which is preliminary data.</text>
</comment>
<evidence type="ECO:0000313" key="1">
    <source>
        <dbReference type="EMBL" id="PIV08756.1"/>
    </source>
</evidence>
<dbReference type="EMBL" id="PEVA01000043">
    <property type="protein sequence ID" value="PIV08756.1"/>
    <property type="molecule type" value="Genomic_DNA"/>
</dbReference>
<name>A0A2M7BTF7_9BACT</name>
<reference evidence="2" key="1">
    <citation type="submission" date="2017-09" db="EMBL/GenBank/DDBJ databases">
        <title>Depth-based differentiation of microbial function through sediment-hosted aquifers and enrichment of novel symbionts in the deep terrestrial subsurface.</title>
        <authorList>
            <person name="Probst A.J."/>
            <person name="Ladd B."/>
            <person name="Jarett J.K."/>
            <person name="Geller-Mcgrath D.E."/>
            <person name="Sieber C.M.K."/>
            <person name="Emerson J.B."/>
            <person name="Anantharaman K."/>
            <person name="Thomas B.C."/>
            <person name="Malmstrom R."/>
            <person name="Stieglmeier M."/>
            <person name="Klingl A."/>
            <person name="Woyke T."/>
            <person name="Ryan C.M."/>
            <person name="Banfield J.F."/>
        </authorList>
    </citation>
    <scope>NUCLEOTIDE SEQUENCE [LARGE SCALE GENOMIC DNA]</scope>
</reference>
<accession>A0A2M7BTF7</accession>
<evidence type="ECO:0008006" key="3">
    <source>
        <dbReference type="Google" id="ProtNLM"/>
    </source>
</evidence>
<dbReference type="Proteomes" id="UP000230119">
    <property type="component" value="Unassembled WGS sequence"/>
</dbReference>
<evidence type="ECO:0000313" key="2">
    <source>
        <dbReference type="Proteomes" id="UP000230119"/>
    </source>
</evidence>
<gene>
    <name evidence="1" type="ORF">COS52_01095</name>
</gene>
<sequence>MNKNIILHLYSRPQTVFSMRELALIFPSIPYPLLKKRLSYSISTGKLIKLRRGIYAKPAFEPDELVQKIYAPSYISLQTVLLREGILFQPYTTLFAISYLTREIFVNHTIRISYHKIPSEILLCKKGLIEVNGYLIASKERALLDLIYIYKNYHIDNLTSINWDIIAEIRTLYENKSFQKQVDSYYALYKNEK</sequence>